<keyword evidence="9" id="KW-0804">Transcription</keyword>
<keyword evidence="5" id="KW-0346">Stress response</keyword>
<dbReference type="InterPro" id="IPR000897">
    <property type="entry name" value="SRP54_GTPase_dom"/>
</dbReference>
<proteinExistence type="inferred from homology"/>
<dbReference type="SUPFAM" id="SSF88659">
    <property type="entry name" value="Sigma3 and sigma4 domains of RNA polymerase sigma factors"/>
    <property type="match status" value="1"/>
</dbReference>
<keyword evidence="8" id="KW-0342">GTP-binding</keyword>
<evidence type="ECO:0000256" key="2">
    <source>
        <dbReference type="ARBA" id="ARBA00022490"/>
    </source>
</evidence>
<dbReference type="GO" id="GO:0006614">
    <property type="term" value="P:SRP-dependent cotranslational protein targeting to membrane"/>
    <property type="evidence" value="ECO:0007669"/>
    <property type="project" value="InterPro"/>
</dbReference>
<dbReference type="PANTHER" id="PTHR30376">
    <property type="entry name" value="SIGMA FACTOR RPOH HEAT SHOCK RELATED"/>
    <property type="match status" value="1"/>
</dbReference>
<dbReference type="Proteomes" id="UP000092460">
    <property type="component" value="Unassembled WGS sequence"/>
</dbReference>
<evidence type="ECO:0000256" key="5">
    <source>
        <dbReference type="ARBA" id="ARBA00023016"/>
    </source>
</evidence>
<dbReference type="InterPro" id="IPR027417">
    <property type="entry name" value="P-loop_NTPase"/>
</dbReference>
<dbReference type="InterPro" id="IPR000943">
    <property type="entry name" value="RNA_pol_sigma70"/>
</dbReference>
<dbReference type="NCBIfam" id="NF005143">
    <property type="entry name" value="PRK06596.1"/>
    <property type="match status" value="1"/>
</dbReference>
<sequence length="393" mass="45110">MAYKYKLEGKKVIIAAGDTFRAGAIEQIKTLGEIYNIPVIFDYYKSDAASVVFKAINYAKKNDFQILIIDTAGRLHNKINLMEELKKIVKVIKKLDSTAPHEIMIAIDAHTGQNTINQVNVFNNSINISGITLTKLDGTAKGDEEKFLTRQLHYHGDLIAAKKLILSHLRFVIHIARNYSGYGLPQADLIQEGNVGLMKAVRRFDPEIGVRLVSFAVHWIKAEIHEYVLRNWRIVKVATTKAQRKLFFNLRKAKKKLGWFNQYEVDMLAKTLGVTSKDVREMESRMSAQDMRFDFHLEEEKHKNCSTRHLKDKTSNFANLIAEDNWDLHATDKLCSALSQLDTRSQEIIRARWLQDDSRSTLQVLAKKYGISAERVRQLEKNAMKKIRFSVES</sequence>
<keyword evidence="7" id="KW-0238">DNA-binding</keyword>
<evidence type="ECO:0000256" key="9">
    <source>
        <dbReference type="ARBA" id="ARBA00023163"/>
    </source>
</evidence>
<evidence type="ECO:0000256" key="6">
    <source>
        <dbReference type="ARBA" id="ARBA00023082"/>
    </source>
</evidence>
<dbReference type="NCBIfam" id="TIGR02937">
    <property type="entry name" value="sigma70-ECF"/>
    <property type="match status" value="1"/>
</dbReference>
<evidence type="ECO:0000256" key="8">
    <source>
        <dbReference type="ARBA" id="ARBA00023134"/>
    </source>
</evidence>
<dbReference type="Pfam" id="PF04542">
    <property type="entry name" value="Sigma70_r2"/>
    <property type="match status" value="1"/>
</dbReference>
<dbReference type="NCBIfam" id="TIGR02392">
    <property type="entry name" value="rpoH_proteo"/>
    <property type="match status" value="1"/>
</dbReference>
<dbReference type="STRING" id="67801.A0A1B0C4W7"/>
<dbReference type="SUPFAM" id="SSF52540">
    <property type="entry name" value="P-loop containing nucleoside triphosphate hydrolases"/>
    <property type="match status" value="1"/>
</dbReference>
<dbReference type="PRINTS" id="PR00046">
    <property type="entry name" value="SIGMA70FCT"/>
</dbReference>
<dbReference type="InterPro" id="IPR007627">
    <property type="entry name" value="RNA_pol_sigma70_r2"/>
</dbReference>
<organism evidence="11 12">
    <name type="scientific">Glossina palpalis gambiensis</name>
    <dbReference type="NCBI Taxonomy" id="67801"/>
    <lineage>
        <taxon>Eukaryota</taxon>
        <taxon>Metazoa</taxon>
        <taxon>Ecdysozoa</taxon>
        <taxon>Arthropoda</taxon>
        <taxon>Hexapoda</taxon>
        <taxon>Insecta</taxon>
        <taxon>Pterygota</taxon>
        <taxon>Neoptera</taxon>
        <taxon>Endopterygota</taxon>
        <taxon>Diptera</taxon>
        <taxon>Brachycera</taxon>
        <taxon>Muscomorpha</taxon>
        <taxon>Hippoboscoidea</taxon>
        <taxon>Glossinidae</taxon>
        <taxon>Glossina</taxon>
    </lineage>
</organism>
<keyword evidence="6" id="KW-0731">Sigma factor</keyword>
<evidence type="ECO:0000256" key="4">
    <source>
        <dbReference type="ARBA" id="ARBA00023015"/>
    </source>
</evidence>
<dbReference type="InterPro" id="IPR014284">
    <property type="entry name" value="RNA_pol_sigma-70_dom"/>
</dbReference>
<comment type="similarity">
    <text evidence="1">Belongs to the sigma-70 factor family.</text>
</comment>
<dbReference type="PROSITE" id="PS00715">
    <property type="entry name" value="SIGMA70_1"/>
    <property type="match status" value="1"/>
</dbReference>
<dbReference type="InterPro" id="IPR050813">
    <property type="entry name" value="Sigma-70_Factor"/>
</dbReference>
<keyword evidence="3" id="KW-0547">Nucleotide-binding</keyword>
<dbReference type="Pfam" id="PF04545">
    <property type="entry name" value="Sigma70_r4"/>
    <property type="match status" value="1"/>
</dbReference>
<dbReference type="Gene3D" id="1.10.601.10">
    <property type="entry name" value="RNA Polymerase Primary Sigma Factor"/>
    <property type="match status" value="1"/>
</dbReference>
<dbReference type="GO" id="GO:0006352">
    <property type="term" value="P:DNA-templated transcription initiation"/>
    <property type="evidence" value="ECO:0007669"/>
    <property type="project" value="InterPro"/>
</dbReference>
<dbReference type="SUPFAM" id="SSF88946">
    <property type="entry name" value="Sigma2 domain of RNA polymerase sigma factors"/>
    <property type="match status" value="1"/>
</dbReference>
<dbReference type="Gene3D" id="1.10.10.10">
    <property type="entry name" value="Winged helix-like DNA-binding domain superfamily/Winged helix DNA-binding domain"/>
    <property type="match status" value="1"/>
</dbReference>
<dbReference type="EnsemblMetazoa" id="GPPI049252-RA">
    <property type="protein sequence ID" value="GPPI049252-PA"/>
    <property type="gene ID" value="GPPI049252"/>
</dbReference>
<keyword evidence="2" id="KW-0963">Cytoplasm</keyword>
<feature type="domain" description="RNA polymerase sigma-70" evidence="10">
    <location>
        <begin position="188"/>
        <end position="201"/>
    </location>
</feature>
<dbReference type="InterPro" id="IPR013324">
    <property type="entry name" value="RNA_pol_sigma_r3/r4-like"/>
</dbReference>
<keyword evidence="4" id="KW-0805">Transcription regulation</keyword>
<evidence type="ECO:0000313" key="11">
    <source>
        <dbReference type="EnsemblMetazoa" id="GPPI049252-PA"/>
    </source>
</evidence>
<dbReference type="CDD" id="cd06171">
    <property type="entry name" value="Sigma70_r4"/>
    <property type="match status" value="1"/>
</dbReference>
<reference evidence="11" key="2">
    <citation type="submission" date="2020-05" db="UniProtKB">
        <authorList>
            <consortium name="EnsemblMetazoa"/>
        </authorList>
    </citation>
    <scope>IDENTIFICATION</scope>
    <source>
        <strain evidence="11">IAEA</strain>
    </source>
</reference>
<dbReference type="VEuPathDB" id="VectorBase:GPPI049252"/>
<dbReference type="GO" id="GO:0003677">
    <property type="term" value="F:DNA binding"/>
    <property type="evidence" value="ECO:0007669"/>
    <property type="project" value="UniProtKB-KW"/>
</dbReference>
<evidence type="ECO:0000256" key="3">
    <source>
        <dbReference type="ARBA" id="ARBA00022741"/>
    </source>
</evidence>
<dbReference type="Pfam" id="PF00448">
    <property type="entry name" value="SRP54"/>
    <property type="match status" value="1"/>
</dbReference>
<protein>
    <recommendedName>
        <fullName evidence="10">RNA polymerase sigma-70 domain-containing protein</fullName>
    </recommendedName>
</protein>
<evidence type="ECO:0000256" key="7">
    <source>
        <dbReference type="ARBA" id="ARBA00023125"/>
    </source>
</evidence>
<evidence type="ECO:0000313" key="12">
    <source>
        <dbReference type="Proteomes" id="UP000092460"/>
    </source>
</evidence>
<dbReference type="EMBL" id="JXJN01025712">
    <property type="status" value="NOT_ANNOTATED_CDS"/>
    <property type="molecule type" value="Genomic_DNA"/>
</dbReference>
<evidence type="ECO:0000256" key="1">
    <source>
        <dbReference type="ARBA" id="ARBA00007788"/>
    </source>
</evidence>
<dbReference type="PANTHER" id="PTHR30376:SF3">
    <property type="entry name" value="RNA POLYMERASE SIGMA FACTOR RPOH"/>
    <property type="match status" value="1"/>
</dbReference>
<dbReference type="SMART" id="SM00962">
    <property type="entry name" value="SRP54"/>
    <property type="match status" value="1"/>
</dbReference>
<accession>A0A1B0C4W7</accession>
<dbReference type="InterPro" id="IPR012759">
    <property type="entry name" value="RNA_pol_sigma_RpoH_proteobac"/>
</dbReference>
<dbReference type="GO" id="GO:0005525">
    <property type="term" value="F:GTP binding"/>
    <property type="evidence" value="ECO:0007669"/>
    <property type="project" value="UniProtKB-KW"/>
</dbReference>
<reference evidence="12" key="1">
    <citation type="submission" date="2015-01" db="EMBL/GenBank/DDBJ databases">
        <authorList>
            <person name="Aksoy S."/>
            <person name="Warren W."/>
            <person name="Wilson R.K."/>
        </authorList>
    </citation>
    <scope>NUCLEOTIDE SEQUENCE [LARGE SCALE GENOMIC DNA]</scope>
    <source>
        <strain evidence="12">IAEA</strain>
    </source>
</reference>
<dbReference type="AlphaFoldDB" id="A0A1B0C4W7"/>
<dbReference type="InterPro" id="IPR007630">
    <property type="entry name" value="RNA_pol_sigma70_r4"/>
</dbReference>
<keyword evidence="12" id="KW-1185">Reference proteome</keyword>
<evidence type="ECO:0000259" key="10">
    <source>
        <dbReference type="PROSITE" id="PS00715"/>
    </source>
</evidence>
<dbReference type="GO" id="GO:0016987">
    <property type="term" value="F:sigma factor activity"/>
    <property type="evidence" value="ECO:0007669"/>
    <property type="project" value="UniProtKB-KW"/>
</dbReference>
<dbReference type="InterPro" id="IPR013325">
    <property type="entry name" value="RNA_pol_sigma_r2"/>
</dbReference>
<dbReference type="InterPro" id="IPR036388">
    <property type="entry name" value="WH-like_DNA-bd_sf"/>
</dbReference>
<dbReference type="Gene3D" id="3.40.50.300">
    <property type="entry name" value="P-loop containing nucleotide triphosphate hydrolases"/>
    <property type="match status" value="1"/>
</dbReference>
<name>A0A1B0C4W7_9MUSC</name>